<feature type="transmembrane region" description="Helical" evidence="6">
    <location>
        <begin position="218"/>
        <end position="236"/>
    </location>
</feature>
<feature type="transmembrane region" description="Helical" evidence="6">
    <location>
        <begin position="426"/>
        <end position="442"/>
    </location>
</feature>
<dbReference type="PANTHER" id="PTHR30250:SF11">
    <property type="entry name" value="O-ANTIGEN TRANSPORTER-RELATED"/>
    <property type="match status" value="1"/>
</dbReference>
<evidence type="ECO:0000313" key="8">
    <source>
        <dbReference type="Proteomes" id="UP000007599"/>
    </source>
</evidence>
<feature type="transmembrane region" description="Helical" evidence="6">
    <location>
        <begin position="81"/>
        <end position="104"/>
    </location>
</feature>
<feature type="transmembrane region" description="Helical" evidence="6">
    <location>
        <begin position="252"/>
        <end position="272"/>
    </location>
</feature>
<protein>
    <submittedName>
        <fullName evidence="7">Uncharacterized protein</fullName>
    </submittedName>
</protein>
<dbReference type="STRING" id="1094466.KQS_09305"/>
<dbReference type="Proteomes" id="UP000007599">
    <property type="component" value="Chromosome I"/>
</dbReference>
<feature type="transmembrane region" description="Helical" evidence="6">
    <location>
        <begin position="180"/>
        <end position="197"/>
    </location>
</feature>
<feature type="transmembrane region" description="Helical" evidence="6">
    <location>
        <begin position="334"/>
        <end position="353"/>
    </location>
</feature>
<dbReference type="GO" id="GO:0005886">
    <property type="term" value="C:plasma membrane"/>
    <property type="evidence" value="ECO:0007669"/>
    <property type="project" value="UniProtKB-SubCell"/>
</dbReference>
<keyword evidence="5 6" id="KW-0472">Membrane</keyword>
<feature type="transmembrane region" description="Helical" evidence="6">
    <location>
        <begin position="365"/>
        <end position="386"/>
    </location>
</feature>
<feature type="transmembrane region" description="Helical" evidence="6">
    <location>
        <begin position="116"/>
        <end position="141"/>
    </location>
</feature>
<gene>
    <name evidence="7" type="ordered locus">KQS_09305</name>
</gene>
<dbReference type="InterPro" id="IPR002797">
    <property type="entry name" value="Polysacc_synth"/>
</dbReference>
<dbReference type="Pfam" id="PF01943">
    <property type="entry name" value="Polysacc_synt"/>
    <property type="match status" value="1"/>
</dbReference>
<dbReference type="KEGG" id="fin:KQS_09305"/>
<comment type="subcellular location">
    <subcellularLocation>
        <location evidence="1">Cell membrane</location>
        <topology evidence="1">Multi-pass membrane protein</topology>
    </subcellularLocation>
</comment>
<organism evidence="7 8">
    <name type="scientific">Flavobacterium indicum (strain DSM 17447 / CIP 109464 / GPTSA100-9)</name>
    <dbReference type="NCBI Taxonomy" id="1094466"/>
    <lineage>
        <taxon>Bacteria</taxon>
        <taxon>Pseudomonadati</taxon>
        <taxon>Bacteroidota</taxon>
        <taxon>Flavobacteriia</taxon>
        <taxon>Flavobacteriales</taxon>
        <taxon>Flavobacteriaceae</taxon>
        <taxon>Flavobacterium</taxon>
    </lineage>
</organism>
<evidence type="ECO:0000256" key="6">
    <source>
        <dbReference type="SAM" id="Phobius"/>
    </source>
</evidence>
<feature type="transmembrane region" description="Helical" evidence="6">
    <location>
        <begin position="39"/>
        <end position="60"/>
    </location>
</feature>
<proteinExistence type="predicted"/>
<keyword evidence="2" id="KW-1003">Cell membrane</keyword>
<dbReference type="EMBL" id="HE774682">
    <property type="protein sequence ID" value="CCG53795.1"/>
    <property type="molecule type" value="Genomic_DNA"/>
</dbReference>
<feature type="transmembrane region" description="Helical" evidence="6">
    <location>
        <begin position="301"/>
        <end position="322"/>
    </location>
</feature>
<dbReference type="PANTHER" id="PTHR30250">
    <property type="entry name" value="PST FAMILY PREDICTED COLANIC ACID TRANSPORTER"/>
    <property type="match status" value="1"/>
</dbReference>
<sequence>MGIVIKQSIKNTIITFIGFAIGGANTLFMYPYFLGKDYVGLTGYVLSTANILYPLLSFGIQNTLIKFFNEHNKTEEDLNKYMTYMLLVPLVFVIPALVFFYGFYDTIAAYESKENAIVYDFVWIIPIIGLFMGYFEIFYAWLRAHMKSVFGSFVKEVFIRILITILLFAVYYEYLSQSDFIYSLVLVYGISLLMIMYSANRVKRIRLHFKVPKQSKAILTYTVFIILSASVANMLLDIDKYMINKYISIDNIAFYNVAIFMALVISVPMRAMHQITYPITAKLMSEKKWEELNELYKKSSVSLQVIGGLLYIGILVNLNQVYNLLPEEGYRQGVFVVFTIGLSKYFDLILGINNAIIFNSKYYRAVLLLGVLLVVVIVLLNMYFIPEFGLNGAAIATLIAITLYSLAKLFFVVVKMKLFPFTSKNLISLGITALTFFVFYFWEFSFHPILNIVLKSILVTLFYLAINYALKVSSDINYVMRNTISKVLQMKNPAS</sequence>
<dbReference type="AlphaFoldDB" id="H8XUL7"/>
<evidence type="ECO:0000256" key="4">
    <source>
        <dbReference type="ARBA" id="ARBA00022989"/>
    </source>
</evidence>
<feature type="transmembrane region" description="Helical" evidence="6">
    <location>
        <begin position="153"/>
        <end position="174"/>
    </location>
</feature>
<evidence type="ECO:0000256" key="1">
    <source>
        <dbReference type="ARBA" id="ARBA00004651"/>
    </source>
</evidence>
<evidence type="ECO:0000313" key="7">
    <source>
        <dbReference type="EMBL" id="CCG53795.1"/>
    </source>
</evidence>
<dbReference type="PATRIC" id="fig|1094466.5.peg.1827"/>
<evidence type="ECO:0000256" key="3">
    <source>
        <dbReference type="ARBA" id="ARBA00022692"/>
    </source>
</evidence>
<accession>H8XUL7</accession>
<dbReference type="HOGENOM" id="CLU_041533_1_0_10"/>
<dbReference type="InterPro" id="IPR050833">
    <property type="entry name" value="Poly_Biosynth_Transport"/>
</dbReference>
<dbReference type="RefSeq" id="WP_014388914.1">
    <property type="nucleotide sequence ID" value="NC_017025.1"/>
</dbReference>
<evidence type="ECO:0000256" key="2">
    <source>
        <dbReference type="ARBA" id="ARBA00022475"/>
    </source>
</evidence>
<feature type="transmembrane region" description="Helical" evidence="6">
    <location>
        <begin position="392"/>
        <end position="414"/>
    </location>
</feature>
<dbReference type="eggNOG" id="COG2244">
    <property type="taxonomic scope" value="Bacteria"/>
</dbReference>
<feature type="transmembrane region" description="Helical" evidence="6">
    <location>
        <begin position="12"/>
        <end position="33"/>
    </location>
</feature>
<feature type="transmembrane region" description="Helical" evidence="6">
    <location>
        <begin position="448"/>
        <end position="470"/>
    </location>
</feature>
<keyword evidence="3 6" id="KW-0812">Transmembrane</keyword>
<keyword evidence="4 6" id="KW-1133">Transmembrane helix</keyword>
<reference evidence="8" key="2">
    <citation type="submission" date="2012-03" db="EMBL/GenBank/DDBJ databases">
        <title>Complete genome sequence of Flavobacterium indicum GPTSA100-9T, isolated from warm spring water.</title>
        <authorList>
            <person name="Barbier P."/>
            <person name="Houel A."/>
            <person name="Loux V."/>
            <person name="Poulain J."/>
            <person name="Bernardet J.-F."/>
            <person name="Touchon M."/>
            <person name="Duchaud E."/>
        </authorList>
    </citation>
    <scope>NUCLEOTIDE SEQUENCE [LARGE SCALE GENOMIC DNA]</scope>
    <source>
        <strain evidence="8">DSM 17447 / CIP 109464 / GPTSA100-9</strain>
    </source>
</reference>
<dbReference type="OrthoDB" id="88014at2"/>
<evidence type="ECO:0000256" key="5">
    <source>
        <dbReference type="ARBA" id="ARBA00023136"/>
    </source>
</evidence>
<name>H8XUL7_FLAIG</name>
<reference evidence="7 8" key="1">
    <citation type="journal article" date="2012" name="J. Bacteriol.">
        <title>Complete Genome Sequence of Flavobacterium indicum GPSTA100-9T, Isolated from Warm Spring Water.</title>
        <authorList>
            <person name="Barbier P."/>
            <person name="Houel A."/>
            <person name="Loux V."/>
            <person name="Poulain J."/>
            <person name="Bernardet J.F."/>
            <person name="Touchon M."/>
            <person name="Duchaud E."/>
        </authorList>
    </citation>
    <scope>NUCLEOTIDE SEQUENCE [LARGE SCALE GENOMIC DNA]</scope>
    <source>
        <strain evidence="8">DSM 17447 / CIP 109464 / GPTSA100-9</strain>
    </source>
</reference>
<keyword evidence="8" id="KW-1185">Reference proteome</keyword>